<organism evidence="1 2">
    <name type="scientific">Meloidogyne hapla</name>
    <name type="common">Root-knot nematode worm</name>
    <dbReference type="NCBI Taxonomy" id="6305"/>
    <lineage>
        <taxon>Eukaryota</taxon>
        <taxon>Metazoa</taxon>
        <taxon>Ecdysozoa</taxon>
        <taxon>Nematoda</taxon>
        <taxon>Chromadorea</taxon>
        <taxon>Rhabditida</taxon>
        <taxon>Tylenchina</taxon>
        <taxon>Tylenchomorpha</taxon>
        <taxon>Tylenchoidea</taxon>
        <taxon>Meloidogynidae</taxon>
        <taxon>Meloidogyninae</taxon>
        <taxon>Meloidogyne</taxon>
    </lineage>
</organism>
<dbReference type="AlphaFoldDB" id="A0A1I8BLA2"/>
<sequence>MTKDSIGEFDENIHVFKADGAIPKGIDLLRQRRCETEISELNLREEIDTEQDEICESDYSIEI</sequence>
<dbReference type="Proteomes" id="UP000095281">
    <property type="component" value="Unplaced"/>
</dbReference>
<evidence type="ECO:0000313" key="1">
    <source>
        <dbReference type="Proteomes" id="UP000095281"/>
    </source>
</evidence>
<evidence type="ECO:0000313" key="2">
    <source>
        <dbReference type="WBParaSite" id="MhA1_Contig305.frz3.gene7"/>
    </source>
</evidence>
<reference evidence="2" key="1">
    <citation type="submission" date="2016-11" db="UniProtKB">
        <authorList>
            <consortium name="WormBaseParasite"/>
        </authorList>
    </citation>
    <scope>IDENTIFICATION</scope>
</reference>
<name>A0A1I8BLA2_MELHA</name>
<accession>A0A1I8BLA2</accession>
<protein>
    <submittedName>
        <fullName evidence="2">Uncharacterized protein</fullName>
    </submittedName>
</protein>
<dbReference type="WBParaSite" id="MhA1_Contig305.frz3.gene7">
    <property type="protein sequence ID" value="MhA1_Contig305.frz3.gene7"/>
    <property type="gene ID" value="MhA1_Contig305.frz3.gene7"/>
</dbReference>
<proteinExistence type="predicted"/>
<keyword evidence="1" id="KW-1185">Reference proteome</keyword>